<accession>A0A2T3JHG2</accession>
<evidence type="ECO:0000256" key="5">
    <source>
        <dbReference type="ARBA" id="ARBA00022448"/>
    </source>
</evidence>
<evidence type="ECO:0000313" key="16">
    <source>
        <dbReference type="EMBL" id="PSU48400.1"/>
    </source>
</evidence>
<dbReference type="FunFam" id="1.10.1130.10:FF:000001">
    <property type="entry name" value="Periplasmic nitrate reductase, electron transfer subunit"/>
    <property type="match status" value="1"/>
</dbReference>
<reference evidence="16 17" key="1">
    <citation type="submission" date="2018-01" db="EMBL/GenBank/DDBJ databases">
        <title>Whole genome sequencing of Histamine producing bacteria.</title>
        <authorList>
            <person name="Butler K."/>
        </authorList>
    </citation>
    <scope>NUCLEOTIDE SEQUENCE [LARGE SCALE GENOMIC DNA]</scope>
    <source>
        <strain evidence="16 17">JCM 12947</strain>
    </source>
</reference>
<evidence type="ECO:0000256" key="2">
    <source>
        <dbReference type="ARBA" id="ARBA00004418"/>
    </source>
</evidence>
<organism evidence="16 17">
    <name type="scientific">Photobacterium frigidiphilum</name>
    <dbReference type="NCBI Taxonomy" id="264736"/>
    <lineage>
        <taxon>Bacteria</taxon>
        <taxon>Pseudomonadati</taxon>
        <taxon>Pseudomonadota</taxon>
        <taxon>Gammaproteobacteria</taxon>
        <taxon>Vibrionales</taxon>
        <taxon>Vibrionaceae</taxon>
        <taxon>Photobacterium</taxon>
    </lineage>
</organism>
<dbReference type="OrthoDB" id="13290at2"/>
<comment type="caution">
    <text evidence="16">The sequence shown here is derived from an EMBL/GenBank/DDBJ whole genome shotgun (WGS) entry which is preliminary data.</text>
</comment>
<dbReference type="Pfam" id="PF03892">
    <property type="entry name" value="NapB"/>
    <property type="match status" value="1"/>
</dbReference>
<evidence type="ECO:0000313" key="17">
    <source>
        <dbReference type="Proteomes" id="UP000240987"/>
    </source>
</evidence>
<gene>
    <name evidence="16" type="ORF">C9J12_12365</name>
</gene>
<feature type="binding site" description="covalent" evidence="14">
    <location>
        <position position="87"/>
    </location>
    <ligand>
        <name>heme c</name>
        <dbReference type="ChEBI" id="CHEBI:61717"/>
        <label>1</label>
    </ligand>
</feature>
<feature type="binding site" description="axial binding residue" evidence="15">
    <location>
        <position position="128"/>
    </location>
    <ligand>
        <name>heme c</name>
        <dbReference type="ChEBI" id="CHEBI:61717"/>
        <label>2</label>
    </ligand>
    <ligandPart>
        <name>Fe</name>
        <dbReference type="ChEBI" id="CHEBI:18248"/>
    </ligandPart>
</feature>
<evidence type="ECO:0000256" key="11">
    <source>
        <dbReference type="ARBA" id="ARBA00023004"/>
    </source>
</evidence>
<feature type="binding site" description="axial binding residue" evidence="15">
    <location>
        <position position="70"/>
    </location>
    <ligand>
        <name>heme c</name>
        <dbReference type="ChEBI" id="CHEBI:61717"/>
        <label>1</label>
    </ligand>
    <ligandPart>
        <name>Fe</name>
        <dbReference type="ChEBI" id="CHEBI:18248"/>
    </ligandPart>
</feature>
<feature type="binding site" description="axial binding residue" evidence="15">
    <location>
        <position position="105"/>
    </location>
    <ligand>
        <name>heme c</name>
        <dbReference type="ChEBI" id="CHEBI:61717"/>
        <label>2</label>
    </ligand>
    <ligandPart>
        <name>Fe</name>
        <dbReference type="ChEBI" id="CHEBI:18248"/>
    </ligandPart>
</feature>
<evidence type="ECO:0000256" key="4">
    <source>
        <dbReference type="ARBA" id="ARBA00013773"/>
    </source>
</evidence>
<dbReference type="PIRSF" id="PIRSF006105">
    <property type="entry name" value="NapB"/>
    <property type="match status" value="1"/>
</dbReference>
<evidence type="ECO:0000256" key="14">
    <source>
        <dbReference type="PIRSR" id="PIRSR006105-1"/>
    </source>
</evidence>
<evidence type="ECO:0000256" key="12">
    <source>
        <dbReference type="ARBA" id="ARBA00031832"/>
    </source>
</evidence>
<evidence type="ECO:0000256" key="7">
    <source>
        <dbReference type="ARBA" id="ARBA00022723"/>
    </source>
</evidence>
<keyword evidence="6 14" id="KW-0349">Heme</keyword>
<dbReference type="GO" id="GO:0009061">
    <property type="term" value="P:anaerobic respiration"/>
    <property type="evidence" value="ECO:0007669"/>
    <property type="project" value="InterPro"/>
</dbReference>
<keyword evidence="11 15" id="KW-0408">Iron</keyword>
<evidence type="ECO:0000256" key="8">
    <source>
        <dbReference type="ARBA" id="ARBA00022729"/>
    </source>
</evidence>
<keyword evidence="17" id="KW-1185">Reference proteome</keyword>
<evidence type="ECO:0000256" key="10">
    <source>
        <dbReference type="ARBA" id="ARBA00022982"/>
    </source>
</evidence>
<evidence type="ECO:0000256" key="1">
    <source>
        <dbReference type="ARBA" id="ARBA00002599"/>
    </source>
</evidence>
<dbReference type="GO" id="GO:0046872">
    <property type="term" value="F:metal ion binding"/>
    <property type="evidence" value="ECO:0007669"/>
    <property type="project" value="UniProtKB-KW"/>
</dbReference>
<evidence type="ECO:0000256" key="9">
    <source>
        <dbReference type="ARBA" id="ARBA00022764"/>
    </source>
</evidence>
<dbReference type="GO" id="GO:0042597">
    <property type="term" value="C:periplasmic space"/>
    <property type="evidence" value="ECO:0007669"/>
    <property type="project" value="UniProtKB-SubCell"/>
</dbReference>
<comment type="subunit">
    <text evidence="13">Component of the periplasmic nitrate reductase NapAB complex composed of NapA and NapB.</text>
</comment>
<dbReference type="Proteomes" id="UP000240987">
    <property type="component" value="Unassembled WGS sequence"/>
</dbReference>
<dbReference type="PANTHER" id="PTHR38604">
    <property type="entry name" value="PERIPLASMIC NITRATE REDUCTASE, ELECTRON TRANSFER SUBUNIT"/>
    <property type="match status" value="1"/>
</dbReference>
<keyword evidence="7 15" id="KW-0479">Metal-binding</keyword>
<feature type="binding site" description="covalent" evidence="14">
    <location>
        <position position="84"/>
    </location>
    <ligand>
        <name>heme c</name>
        <dbReference type="ChEBI" id="CHEBI:61717"/>
        <label>1</label>
    </ligand>
</feature>
<dbReference type="RefSeq" id="WP_107242998.1">
    <property type="nucleotide sequence ID" value="NZ_PYMJ01000010.1"/>
</dbReference>
<dbReference type="AlphaFoldDB" id="A0A2T3JHG2"/>
<comment type="subcellular location">
    <subcellularLocation>
        <location evidence="2 13">Periplasm</location>
    </subcellularLocation>
</comment>
<dbReference type="SUPFAM" id="SSF48695">
    <property type="entry name" value="Multiheme cytochromes"/>
    <property type="match status" value="1"/>
</dbReference>
<comment type="PTM">
    <text evidence="14">Binds 2 heme C groups per subunit.</text>
</comment>
<keyword evidence="5 13" id="KW-0813">Transport</keyword>
<comment type="function">
    <text evidence="1">Electron transfer subunit of the periplasmic nitrate reductase complex NapAB. Receives electrons from the membrane-anchored tetraheme c-type NapC protein and transfers these to NapA subunit, thus allowing electron flow between membrane and periplasm. Essential for periplasmic nitrate reduction with nitrate as the terminal electron acceptor.</text>
</comment>
<dbReference type="InterPro" id="IPR005591">
    <property type="entry name" value="NapB"/>
</dbReference>
<keyword evidence="10 13" id="KW-0249">Electron transport</keyword>
<evidence type="ECO:0000256" key="15">
    <source>
        <dbReference type="PIRSR" id="PIRSR006105-2"/>
    </source>
</evidence>
<name>A0A2T3JHG2_9GAMM</name>
<feature type="binding site" description="axial binding residue" evidence="15">
    <location>
        <position position="88"/>
    </location>
    <ligand>
        <name>heme c</name>
        <dbReference type="ChEBI" id="CHEBI:61717"/>
        <label>1</label>
    </ligand>
    <ligandPart>
        <name>Fe</name>
        <dbReference type="ChEBI" id="CHEBI:18248"/>
    </ligandPart>
</feature>
<protein>
    <recommendedName>
        <fullName evidence="4 13">Periplasmic nitrate reductase, electron transfer subunit</fullName>
    </recommendedName>
    <alternativeName>
        <fullName evidence="12 13">Diheme cytochrome c NapB</fullName>
    </alternativeName>
</protein>
<dbReference type="InterPro" id="IPR036280">
    <property type="entry name" value="Multihaem_cyt_sf"/>
</dbReference>
<keyword evidence="9 13" id="KW-0574">Periplasm</keyword>
<feature type="binding site" description="covalent" evidence="14">
    <location>
        <position position="127"/>
    </location>
    <ligand>
        <name>heme c</name>
        <dbReference type="ChEBI" id="CHEBI:61717"/>
        <label>2</label>
    </ligand>
</feature>
<feature type="binding site" description="covalent" evidence="14">
    <location>
        <position position="124"/>
    </location>
    <ligand>
        <name>heme c</name>
        <dbReference type="ChEBI" id="CHEBI:61717"/>
        <label>2</label>
    </ligand>
</feature>
<dbReference type="EMBL" id="PYMJ01000010">
    <property type="protein sequence ID" value="PSU48400.1"/>
    <property type="molecule type" value="Genomic_DNA"/>
</dbReference>
<evidence type="ECO:0000256" key="3">
    <source>
        <dbReference type="ARBA" id="ARBA00007368"/>
    </source>
</evidence>
<dbReference type="PANTHER" id="PTHR38604:SF1">
    <property type="entry name" value="PERIPLASMIC NITRATE REDUCTASE, ELECTRON TRANSFER SUBUNIT"/>
    <property type="match status" value="1"/>
</dbReference>
<comment type="similarity">
    <text evidence="3 13">Belongs to the NapB family.</text>
</comment>
<evidence type="ECO:0000256" key="13">
    <source>
        <dbReference type="PIRNR" id="PIRNR006105"/>
    </source>
</evidence>
<keyword evidence="8" id="KW-0732">Signal</keyword>
<sequence length="153" mass="16989">MKRLMLAILFSAVAIVGITVSVAATVDSDLATLRKVPLNQEPTPPPMSKTLNTDIIPARSYPMQPPLIPHKIDNYQVDVKANKCMSCHARSRVADTQATMISVTHYMDRDGNFLAELSPRRYFCQQCHVTQSDAKLLVDTDFTDLDSLIGQEP</sequence>
<proteinExistence type="inferred from homology"/>
<evidence type="ECO:0000256" key="6">
    <source>
        <dbReference type="ARBA" id="ARBA00022617"/>
    </source>
</evidence>
<dbReference type="Gene3D" id="1.10.1130.10">
    <property type="entry name" value="Flavocytochrome C3, Chain A"/>
    <property type="match status" value="1"/>
</dbReference>